<dbReference type="AlphaFoldDB" id="A0AAW1YAY3"/>
<comment type="caution">
    <text evidence="9">The sequence shown here is derived from an EMBL/GenBank/DDBJ whole genome shotgun (WGS) entry which is preliminary data.</text>
</comment>
<comment type="subcellular location">
    <subcellularLocation>
        <location evidence="1">Nucleus</location>
    </subcellularLocation>
</comment>
<evidence type="ECO:0000256" key="5">
    <source>
        <dbReference type="ARBA" id="ARBA00023163"/>
    </source>
</evidence>
<dbReference type="InterPro" id="IPR039218">
    <property type="entry name" value="REM_fam"/>
</dbReference>
<dbReference type="SMART" id="SM01019">
    <property type="entry name" value="B3"/>
    <property type="match status" value="2"/>
</dbReference>
<dbReference type="InterPro" id="IPR003340">
    <property type="entry name" value="B3_DNA-bd"/>
</dbReference>
<dbReference type="CDD" id="cd10017">
    <property type="entry name" value="B3_DNA"/>
    <property type="match status" value="1"/>
</dbReference>
<keyword evidence="5" id="KW-0804">Transcription</keyword>
<dbReference type="Pfam" id="PF02362">
    <property type="entry name" value="B3"/>
    <property type="match status" value="2"/>
</dbReference>
<dbReference type="InterPro" id="IPR015300">
    <property type="entry name" value="DNA-bd_pseudobarrel_sf"/>
</dbReference>
<dbReference type="PROSITE" id="PS50863">
    <property type="entry name" value="B3"/>
    <property type="match status" value="1"/>
</dbReference>
<feature type="region of interest" description="Disordered" evidence="7">
    <location>
        <begin position="116"/>
        <end position="143"/>
    </location>
</feature>
<dbReference type="EMBL" id="JBEDUW010000002">
    <property type="protein sequence ID" value="KAK9945847.1"/>
    <property type="molecule type" value="Genomic_DNA"/>
</dbReference>
<evidence type="ECO:0000313" key="9">
    <source>
        <dbReference type="EMBL" id="KAK9945847.1"/>
    </source>
</evidence>
<protein>
    <recommendedName>
        <fullName evidence="8">TF-B3 domain-containing protein</fullName>
    </recommendedName>
</protein>
<dbReference type="Gene3D" id="2.40.330.10">
    <property type="entry name" value="DNA-binding pseudobarrel domain"/>
    <property type="match status" value="2"/>
</dbReference>
<dbReference type="GO" id="GO:0005634">
    <property type="term" value="C:nucleus"/>
    <property type="evidence" value="ECO:0007669"/>
    <property type="project" value="UniProtKB-SubCell"/>
</dbReference>
<evidence type="ECO:0000313" key="10">
    <source>
        <dbReference type="Proteomes" id="UP001457282"/>
    </source>
</evidence>
<keyword evidence="2" id="KW-0677">Repeat</keyword>
<feature type="compositionally biased region" description="Basic and acidic residues" evidence="7">
    <location>
        <begin position="132"/>
        <end position="143"/>
    </location>
</feature>
<feature type="domain" description="TF-B3" evidence="8">
    <location>
        <begin position="11"/>
        <end position="104"/>
    </location>
</feature>
<dbReference type="PANTHER" id="PTHR31674">
    <property type="entry name" value="B3 DOMAIN-CONTAINING PROTEIN REM-LIKE 3-RELATED"/>
    <property type="match status" value="1"/>
</dbReference>
<evidence type="ECO:0000256" key="4">
    <source>
        <dbReference type="ARBA" id="ARBA00023125"/>
    </source>
</evidence>
<dbReference type="SUPFAM" id="SSF101936">
    <property type="entry name" value="DNA-binding pseudobarrel domain"/>
    <property type="match status" value="2"/>
</dbReference>
<evidence type="ECO:0000256" key="1">
    <source>
        <dbReference type="ARBA" id="ARBA00004123"/>
    </source>
</evidence>
<accession>A0AAW1YAY3</accession>
<sequence>MAWKIEHSAKRPAFFKALMGDFSQDLRIPSAFIKNFNRRSLHICGLNGPSGQCWAVELEKRGNRLFFQKGWERFVEHHSLQVGDFLIFSYDGVSMFDVTIYGKTCCEKHVKPAQRRSESNAISDKRRGKLPRRSDSHADKRRAVDHVEETSLGSIPFQSENSYVARTLQKDTLYELYISKEVATKEGLRPGMTVKVKDTFGMSWSLKLCGSSADDRVLMRSGLADICKASIASPGDTLIFEFVKPRVVQLHVIKAAGTYY</sequence>
<evidence type="ECO:0000256" key="6">
    <source>
        <dbReference type="ARBA" id="ARBA00023242"/>
    </source>
</evidence>
<keyword evidence="6" id="KW-0539">Nucleus</keyword>
<dbReference type="GO" id="GO:0003677">
    <property type="term" value="F:DNA binding"/>
    <property type="evidence" value="ECO:0007669"/>
    <property type="project" value="UniProtKB-KW"/>
</dbReference>
<evidence type="ECO:0000256" key="7">
    <source>
        <dbReference type="SAM" id="MobiDB-lite"/>
    </source>
</evidence>
<proteinExistence type="predicted"/>
<keyword evidence="10" id="KW-1185">Reference proteome</keyword>
<keyword evidence="4" id="KW-0238">DNA-binding</keyword>
<keyword evidence="3" id="KW-0805">Transcription regulation</keyword>
<evidence type="ECO:0000256" key="3">
    <source>
        <dbReference type="ARBA" id="ARBA00023015"/>
    </source>
</evidence>
<name>A0AAW1YAY3_RUBAR</name>
<organism evidence="9 10">
    <name type="scientific">Rubus argutus</name>
    <name type="common">Southern blackberry</name>
    <dbReference type="NCBI Taxonomy" id="59490"/>
    <lineage>
        <taxon>Eukaryota</taxon>
        <taxon>Viridiplantae</taxon>
        <taxon>Streptophyta</taxon>
        <taxon>Embryophyta</taxon>
        <taxon>Tracheophyta</taxon>
        <taxon>Spermatophyta</taxon>
        <taxon>Magnoliopsida</taxon>
        <taxon>eudicotyledons</taxon>
        <taxon>Gunneridae</taxon>
        <taxon>Pentapetalae</taxon>
        <taxon>rosids</taxon>
        <taxon>fabids</taxon>
        <taxon>Rosales</taxon>
        <taxon>Rosaceae</taxon>
        <taxon>Rosoideae</taxon>
        <taxon>Rosoideae incertae sedis</taxon>
        <taxon>Rubus</taxon>
    </lineage>
</organism>
<dbReference type="PANTHER" id="PTHR31674:SF62">
    <property type="entry name" value="B3 DOMAIN-CONTAINING PROTEIN REM14-RELATED"/>
    <property type="match status" value="1"/>
</dbReference>
<evidence type="ECO:0000256" key="2">
    <source>
        <dbReference type="ARBA" id="ARBA00022737"/>
    </source>
</evidence>
<reference evidence="9 10" key="1">
    <citation type="journal article" date="2023" name="G3 (Bethesda)">
        <title>A chromosome-length genome assembly and annotation of blackberry (Rubus argutus, cv. 'Hillquist').</title>
        <authorList>
            <person name="Bruna T."/>
            <person name="Aryal R."/>
            <person name="Dudchenko O."/>
            <person name="Sargent D.J."/>
            <person name="Mead D."/>
            <person name="Buti M."/>
            <person name="Cavallini A."/>
            <person name="Hytonen T."/>
            <person name="Andres J."/>
            <person name="Pham M."/>
            <person name="Weisz D."/>
            <person name="Mascagni F."/>
            <person name="Usai G."/>
            <person name="Natali L."/>
            <person name="Bassil N."/>
            <person name="Fernandez G.E."/>
            <person name="Lomsadze A."/>
            <person name="Armour M."/>
            <person name="Olukolu B."/>
            <person name="Poorten T."/>
            <person name="Britton C."/>
            <person name="Davik J."/>
            <person name="Ashrafi H."/>
            <person name="Aiden E.L."/>
            <person name="Borodovsky M."/>
            <person name="Worthington M."/>
        </authorList>
    </citation>
    <scope>NUCLEOTIDE SEQUENCE [LARGE SCALE GENOMIC DNA]</scope>
    <source>
        <strain evidence="9">PI 553951</strain>
    </source>
</reference>
<evidence type="ECO:0000259" key="8">
    <source>
        <dbReference type="PROSITE" id="PS50863"/>
    </source>
</evidence>
<dbReference type="Proteomes" id="UP001457282">
    <property type="component" value="Unassembled WGS sequence"/>
</dbReference>
<gene>
    <name evidence="9" type="ORF">M0R45_011341</name>
</gene>